<proteinExistence type="predicted"/>
<dbReference type="AlphaFoldDB" id="A0ABD5RAI9"/>
<evidence type="ECO:0000313" key="1">
    <source>
        <dbReference type="EMBL" id="MFC5366992.1"/>
    </source>
</evidence>
<dbReference type="EMBL" id="JBHSKX010000001">
    <property type="protein sequence ID" value="MFC5366992.1"/>
    <property type="molecule type" value="Genomic_DNA"/>
</dbReference>
<evidence type="ECO:0000313" key="2">
    <source>
        <dbReference type="Proteomes" id="UP001596201"/>
    </source>
</evidence>
<dbReference type="RefSeq" id="WP_227227678.1">
    <property type="nucleotide sequence ID" value="NZ_JAJCVJ010000001.1"/>
</dbReference>
<protein>
    <submittedName>
        <fullName evidence="1">Uncharacterized protein</fullName>
    </submittedName>
</protein>
<keyword evidence="2" id="KW-1185">Reference proteome</keyword>
<gene>
    <name evidence="1" type="ORF">ACFPJ5_08570</name>
</gene>
<name>A0ABD5RAI9_9EURY</name>
<comment type="caution">
    <text evidence="1">The sequence shown here is derived from an EMBL/GenBank/DDBJ whole genome shotgun (WGS) entry which is preliminary data.</text>
</comment>
<accession>A0ABD5RAI9</accession>
<dbReference type="Proteomes" id="UP001596201">
    <property type="component" value="Unassembled WGS sequence"/>
</dbReference>
<reference evidence="1 2" key="1">
    <citation type="journal article" date="2019" name="Int. J. Syst. Evol. Microbiol.">
        <title>The Global Catalogue of Microorganisms (GCM) 10K type strain sequencing project: providing services to taxonomists for standard genome sequencing and annotation.</title>
        <authorList>
            <consortium name="The Broad Institute Genomics Platform"/>
            <consortium name="The Broad Institute Genome Sequencing Center for Infectious Disease"/>
            <person name="Wu L."/>
            <person name="Ma J."/>
        </authorList>
    </citation>
    <scope>NUCLEOTIDE SEQUENCE [LARGE SCALE GENOMIC DNA]</scope>
    <source>
        <strain evidence="1 2">CGMCC 1.12237</strain>
    </source>
</reference>
<sequence length="50" mass="5644">MSDDLTESVETFLSDTQTVLREYDQGYMDADAALSVLEGHIDDLREDFEG</sequence>
<organism evidence="1 2">
    <name type="scientific">Salinirubrum litoreum</name>
    <dbReference type="NCBI Taxonomy" id="1126234"/>
    <lineage>
        <taxon>Archaea</taxon>
        <taxon>Methanobacteriati</taxon>
        <taxon>Methanobacteriota</taxon>
        <taxon>Stenosarchaea group</taxon>
        <taxon>Halobacteria</taxon>
        <taxon>Halobacteriales</taxon>
        <taxon>Haloferacaceae</taxon>
        <taxon>Salinirubrum</taxon>
    </lineage>
</organism>